<comment type="similarity">
    <text evidence="2 17">Belongs to the DNA polymerase type-Y family.</text>
</comment>
<comment type="cofactor">
    <cofactor evidence="17">
        <name>Mg(2+)</name>
        <dbReference type="ChEBI" id="CHEBI:18420"/>
    </cofactor>
    <text evidence="17">Binds 2 magnesium ions per subunit.</text>
</comment>
<dbReference type="PROSITE" id="PS50173">
    <property type="entry name" value="UMUC"/>
    <property type="match status" value="1"/>
</dbReference>
<dbReference type="InterPro" id="IPR053848">
    <property type="entry name" value="IMS_HHH_1"/>
</dbReference>
<keyword evidence="10 17" id="KW-0227">DNA damage</keyword>
<evidence type="ECO:0000256" key="3">
    <source>
        <dbReference type="ARBA" id="ARBA00011245"/>
    </source>
</evidence>
<protein>
    <recommendedName>
        <fullName evidence="17">DNA polymerase IV</fullName>
        <shortName evidence="17">Pol IV</shortName>
        <ecNumber evidence="17">2.7.7.7</ecNumber>
    </recommendedName>
</protein>
<keyword evidence="12 17" id="KW-0239">DNA-directed DNA polymerase</keyword>
<evidence type="ECO:0000256" key="17">
    <source>
        <dbReference type="HAMAP-Rule" id="MF_01113"/>
    </source>
</evidence>
<evidence type="ECO:0000256" key="5">
    <source>
        <dbReference type="ARBA" id="ARBA00022490"/>
    </source>
</evidence>
<dbReference type="CDD" id="cd03586">
    <property type="entry name" value="PolY_Pol_IV_kappa"/>
    <property type="match status" value="1"/>
</dbReference>
<feature type="active site" evidence="17">
    <location>
        <position position="107"/>
    </location>
</feature>
<evidence type="ECO:0000256" key="13">
    <source>
        <dbReference type="ARBA" id="ARBA00023125"/>
    </source>
</evidence>
<feature type="binding site" evidence="17">
    <location>
        <position position="12"/>
    </location>
    <ligand>
        <name>Mg(2+)</name>
        <dbReference type="ChEBI" id="CHEBI:18420"/>
    </ligand>
</feature>
<keyword evidence="5 17" id="KW-0963">Cytoplasm</keyword>
<evidence type="ECO:0000256" key="14">
    <source>
        <dbReference type="ARBA" id="ARBA00023204"/>
    </source>
</evidence>
<proteinExistence type="inferred from homology"/>
<dbReference type="EC" id="2.7.7.7" evidence="17"/>
<dbReference type="Gene3D" id="1.10.150.20">
    <property type="entry name" value="5' to 3' exonuclease, C-terminal subdomain"/>
    <property type="match status" value="1"/>
</dbReference>
<dbReference type="Pfam" id="PF21999">
    <property type="entry name" value="IMS_HHH_1"/>
    <property type="match status" value="1"/>
</dbReference>
<dbReference type="InterPro" id="IPR050116">
    <property type="entry name" value="DNA_polymerase-Y"/>
</dbReference>
<dbReference type="SUPFAM" id="SSF56672">
    <property type="entry name" value="DNA/RNA polymerases"/>
    <property type="match status" value="1"/>
</dbReference>
<dbReference type="Proteomes" id="UP001057520">
    <property type="component" value="Chromosome"/>
</dbReference>
<evidence type="ECO:0000256" key="15">
    <source>
        <dbReference type="ARBA" id="ARBA00025589"/>
    </source>
</evidence>
<evidence type="ECO:0000256" key="1">
    <source>
        <dbReference type="ARBA" id="ARBA00004496"/>
    </source>
</evidence>
<organism evidence="19 20">
    <name type="scientific">Caulobacter segnis</name>
    <dbReference type="NCBI Taxonomy" id="88688"/>
    <lineage>
        <taxon>Bacteria</taxon>
        <taxon>Pseudomonadati</taxon>
        <taxon>Pseudomonadota</taxon>
        <taxon>Alphaproteobacteria</taxon>
        <taxon>Caulobacterales</taxon>
        <taxon>Caulobacteraceae</taxon>
        <taxon>Caulobacter</taxon>
    </lineage>
</organism>
<dbReference type="InterPro" id="IPR022880">
    <property type="entry name" value="DNApol_IV"/>
</dbReference>
<dbReference type="InterPro" id="IPR001126">
    <property type="entry name" value="UmuC"/>
</dbReference>
<comment type="subcellular location">
    <subcellularLocation>
        <location evidence="1 17">Cytoplasm</location>
    </subcellularLocation>
</comment>
<feature type="domain" description="UmuC" evidence="18">
    <location>
        <begin position="8"/>
        <end position="188"/>
    </location>
</feature>
<dbReference type="Gene3D" id="3.30.1490.100">
    <property type="entry name" value="DNA polymerase, Y-family, little finger domain"/>
    <property type="match status" value="1"/>
</dbReference>
<comment type="subunit">
    <text evidence="3 17">Monomer.</text>
</comment>
<dbReference type="SUPFAM" id="SSF100879">
    <property type="entry name" value="Lesion bypass DNA polymerase (Y-family), little finger domain"/>
    <property type="match status" value="1"/>
</dbReference>
<gene>
    <name evidence="17 19" type="primary">dinB</name>
    <name evidence="19" type="ORF">MZV50_22385</name>
</gene>
<dbReference type="Gene3D" id="3.30.70.270">
    <property type="match status" value="1"/>
</dbReference>
<reference evidence="19 20" key="1">
    <citation type="submission" date="2022-04" db="EMBL/GenBank/DDBJ databases">
        <title>Genome sequence of soybean root-associated Caulobacter segnis RL271.</title>
        <authorList>
            <person name="Longley R."/>
            <person name="Bonito G."/>
            <person name="Trigodet F."/>
            <person name="Crosson S."/>
            <person name="Fiebig A."/>
        </authorList>
    </citation>
    <scope>NUCLEOTIDE SEQUENCE [LARGE SCALE GENOMIC DNA]</scope>
    <source>
        <strain evidence="19 20">RL271</strain>
    </source>
</reference>
<dbReference type="InterPro" id="IPR036775">
    <property type="entry name" value="DNA_pol_Y-fam_lit_finger_sf"/>
</dbReference>
<dbReference type="NCBIfam" id="NF002677">
    <property type="entry name" value="PRK02406.1"/>
    <property type="match status" value="1"/>
</dbReference>
<keyword evidence="8 17" id="KW-0235">DNA replication</keyword>
<dbReference type="InterPro" id="IPR043502">
    <property type="entry name" value="DNA/RNA_pol_sf"/>
</dbReference>
<evidence type="ECO:0000259" key="18">
    <source>
        <dbReference type="PROSITE" id="PS50173"/>
    </source>
</evidence>
<evidence type="ECO:0000256" key="7">
    <source>
        <dbReference type="ARBA" id="ARBA00022695"/>
    </source>
</evidence>
<keyword evidence="6 17" id="KW-0808">Transferase</keyword>
<accession>A0ABY4ZRI0</accession>
<comment type="catalytic activity">
    <reaction evidence="16 17">
        <text>DNA(n) + a 2'-deoxyribonucleoside 5'-triphosphate = DNA(n+1) + diphosphate</text>
        <dbReference type="Rhea" id="RHEA:22508"/>
        <dbReference type="Rhea" id="RHEA-COMP:17339"/>
        <dbReference type="Rhea" id="RHEA-COMP:17340"/>
        <dbReference type="ChEBI" id="CHEBI:33019"/>
        <dbReference type="ChEBI" id="CHEBI:61560"/>
        <dbReference type="ChEBI" id="CHEBI:173112"/>
        <dbReference type="EC" id="2.7.7.7"/>
    </reaction>
</comment>
<keyword evidence="7 17" id="KW-0548">Nucleotidyltransferase</keyword>
<dbReference type="HAMAP" id="MF_01113">
    <property type="entry name" value="DNApol_IV"/>
    <property type="match status" value="1"/>
</dbReference>
<evidence type="ECO:0000256" key="16">
    <source>
        <dbReference type="ARBA" id="ARBA00049244"/>
    </source>
</evidence>
<dbReference type="InterPro" id="IPR017961">
    <property type="entry name" value="DNA_pol_Y-fam_little_finger"/>
</dbReference>
<evidence type="ECO:0000256" key="10">
    <source>
        <dbReference type="ARBA" id="ARBA00022763"/>
    </source>
</evidence>
<dbReference type="PANTHER" id="PTHR11076">
    <property type="entry name" value="DNA REPAIR POLYMERASE UMUC / TRANSFERASE FAMILY MEMBER"/>
    <property type="match status" value="1"/>
</dbReference>
<evidence type="ECO:0000256" key="4">
    <source>
        <dbReference type="ARBA" id="ARBA00022457"/>
    </source>
</evidence>
<keyword evidence="4 17" id="KW-0515">Mutator protein</keyword>
<comment type="function">
    <text evidence="15 17">Poorly processive, error-prone DNA polymerase involved in untargeted mutagenesis. Copies undamaged DNA at stalled replication forks, which arise in vivo from mismatched or misaligned primer ends. These misaligned primers can be extended by PolIV. Exhibits no 3'-5' exonuclease (proofreading) activity. May be involved in translesional synthesis, in conjunction with the beta clamp from PolIII.</text>
</comment>
<feature type="binding site" evidence="17">
    <location>
        <position position="106"/>
    </location>
    <ligand>
        <name>Mg(2+)</name>
        <dbReference type="ChEBI" id="CHEBI:18420"/>
    </ligand>
</feature>
<dbReference type="InterPro" id="IPR043128">
    <property type="entry name" value="Rev_trsase/Diguanyl_cyclase"/>
</dbReference>
<evidence type="ECO:0000256" key="6">
    <source>
        <dbReference type="ARBA" id="ARBA00022679"/>
    </source>
</evidence>
<dbReference type="GO" id="GO:0003887">
    <property type="term" value="F:DNA-directed DNA polymerase activity"/>
    <property type="evidence" value="ECO:0007669"/>
    <property type="project" value="UniProtKB-EC"/>
</dbReference>
<dbReference type="EMBL" id="CP096040">
    <property type="protein sequence ID" value="USQ95265.1"/>
    <property type="molecule type" value="Genomic_DNA"/>
</dbReference>
<dbReference type="Pfam" id="PF00817">
    <property type="entry name" value="IMS"/>
    <property type="match status" value="1"/>
</dbReference>
<feature type="site" description="Substrate discrimination" evidence="17">
    <location>
        <position position="17"/>
    </location>
</feature>
<keyword evidence="11 17" id="KW-0460">Magnesium</keyword>
<evidence type="ECO:0000313" key="20">
    <source>
        <dbReference type="Proteomes" id="UP001057520"/>
    </source>
</evidence>
<dbReference type="Gene3D" id="3.40.1170.60">
    <property type="match status" value="1"/>
</dbReference>
<keyword evidence="14 17" id="KW-0234">DNA repair</keyword>
<sequence length="358" mass="39150">MESATRKIIHIDMDAFFASVEQRDDPSLRGKPVVVGSPAARGVIAAASYEARQFGVRSAMPSSTALRKCPELIFVPHRREVYSAVSRQIHGIFAQYADLIEPLSLDEAYLDVTANKAGIDTATETARVVRARILEETGLTASAGISYNKFLAKLASDQNKPNGQFVVAPGRGEAFVAGLPIGRFHGVGEVTEAKMKRLDIHTGEDLRRQSLTFLQQHFGRSGAWFHGIARGIDERPVNPDRERKSSGSETTFETDLLDTDRIEAEVAALADKVFTWCEKAQAFGRTATVKIKYADFEQATRSRSLPGVIADPTTLRQVSQDLVRSVYPLRVGVRLLGVSISNFEASAPQHTAQALLPV</sequence>
<keyword evidence="9 17" id="KW-0479">Metal-binding</keyword>
<evidence type="ECO:0000256" key="9">
    <source>
        <dbReference type="ARBA" id="ARBA00022723"/>
    </source>
</evidence>
<evidence type="ECO:0000256" key="11">
    <source>
        <dbReference type="ARBA" id="ARBA00022842"/>
    </source>
</evidence>
<evidence type="ECO:0000256" key="8">
    <source>
        <dbReference type="ARBA" id="ARBA00022705"/>
    </source>
</evidence>
<name>A0ABY4ZRI0_9CAUL</name>
<dbReference type="Pfam" id="PF11799">
    <property type="entry name" value="IMS_C"/>
    <property type="match status" value="1"/>
</dbReference>
<evidence type="ECO:0000256" key="12">
    <source>
        <dbReference type="ARBA" id="ARBA00022932"/>
    </source>
</evidence>
<dbReference type="PANTHER" id="PTHR11076:SF33">
    <property type="entry name" value="DNA POLYMERASE KAPPA"/>
    <property type="match status" value="1"/>
</dbReference>
<evidence type="ECO:0000256" key="2">
    <source>
        <dbReference type="ARBA" id="ARBA00010945"/>
    </source>
</evidence>
<evidence type="ECO:0000313" key="19">
    <source>
        <dbReference type="EMBL" id="USQ95265.1"/>
    </source>
</evidence>
<keyword evidence="20" id="KW-1185">Reference proteome</keyword>
<keyword evidence="13 17" id="KW-0238">DNA-binding</keyword>